<protein>
    <submittedName>
        <fullName evidence="2">Uncharacterized protein</fullName>
    </submittedName>
</protein>
<feature type="region of interest" description="Disordered" evidence="1">
    <location>
        <begin position="308"/>
        <end position="337"/>
    </location>
</feature>
<evidence type="ECO:0000313" key="2">
    <source>
        <dbReference type="EMBL" id="KFG30282.1"/>
    </source>
</evidence>
<reference evidence="2 3" key="1">
    <citation type="submission" date="2014-02" db="EMBL/GenBank/DDBJ databases">
        <authorList>
            <person name="Sibley D."/>
            <person name="Venepally P."/>
            <person name="Karamycheva S."/>
            <person name="Hadjithomas M."/>
            <person name="Khan A."/>
            <person name="Brunk B."/>
            <person name="Roos D."/>
            <person name="Caler E."/>
            <person name="Lorenzi H."/>
        </authorList>
    </citation>
    <scope>NUCLEOTIDE SEQUENCE [LARGE SCALE GENOMIC DNA]</scope>
    <source>
        <strain evidence="2 3">GAB2-2007-GAL-DOM2</strain>
    </source>
</reference>
<dbReference type="VEuPathDB" id="ToxoDB:TGDOM2_216285"/>
<evidence type="ECO:0000313" key="3">
    <source>
        <dbReference type="Proteomes" id="UP000028837"/>
    </source>
</evidence>
<name>A0A086JDR4_TOXGO</name>
<dbReference type="EMBL" id="AHZU02001648">
    <property type="protein sequence ID" value="KFG30282.1"/>
    <property type="molecule type" value="Genomic_DNA"/>
</dbReference>
<proteinExistence type="predicted"/>
<feature type="compositionally biased region" description="Polar residues" evidence="1">
    <location>
        <begin position="19"/>
        <end position="34"/>
    </location>
</feature>
<feature type="compositionally biased region" description="Polar residues" evidence="1">
    <location>
        <begin position="315"/>
        <end position="337"/>
    </location>
</feature>
<gene>
    <name evidence="2" type="ORF">TGDOM2_216285</name>
</gene>
<organism evidence="2 3">
    <name type="scientific">Toxoplasma gondii GAB2-2007-GAL-DOM2</name>
    <dbReference type="NCBI Taxonomy" id="1130820"/>
    <lineage>
        <taxon>Eukaryota</taxon>
        <taxon>Sar</taxon>
        <taxon>Alveolata</taxon>
        <taxon>Apicomplexa</taxon>
        <taxon>Conoidasida</taxon>
        <taxon>Coccidia</taxon>
        <taxon>Eucoccidiorida</taxon>
        <taxon>Eimeriorina</taxon>
        <taxon>Sarcocystidae</taxon>
        <taxon>Toxoplasma</taxon>
    </lineage>
</organism>
<evidence type="ECO:0000256" key="1">
    <source>
        <dbReference type="SAM" id="MobiDB-lite"/>
    </source>
</evidence>
<sequence length="537" mass="57334">MNLSCLQTVGDGGDRQDISDSSCSDAGKSMQAQDPNPPPHPISASTTPVPSSPQAAGTAAKTACASASEGELSEDAKTLRQAVHALLTFSHREFLLRSQLTDVVKHNTKPPPEEIERQLGLPATTISSQLTKTFLTAGFQHYQRSGMTTGNAPQNFEPINCPPSLSRTDGSCCYRLHKEVPPRRFSLMPKFFRFRDRMRNNASYNIKFPPPVLANTNFSNPVVPSLPLPIAFPGFTAGGPHGYTHESPDFQQAPRTFHAGAASGMPTAGQGDPVTASYAVEEHPSHPYGSAVTPSPPVRPVVEIRPYQTDKGPATSPQGPEVQQTEGIGNSDQTNGSRIEAVTERRSSHLVHRRASSAGPATVVPLGSAFDSGLAHESIQEPHRSKSLAESNYVQPGAVGDSFGGEPCVQDYYVPEPRHALSPYDARGSLAGKSSWPAPSSWVSSNAFLPSGADIKRTEPHAILTESGMPPVAGNRLMTIGPWESKVDSSEPSVAGHNAFSHEPPPVAVNGDGSRFSGSQQVRGTDRGPWQYMVQED</sequence>
<feature type="region of interest" description="Disordered" evidence="1">
    <location>
        <begin position="1"/>
        <end position="63"/>
    </location>
</feature>
<comment type="caution">
    <text evidence="2">The sequence shown here is derived from an EMBL/GenBank/DDBJ whole genome shotgun (WGS) entry which is preliminary data.</text>
</comment>
<accession>A0A086JDR4</accession>
<feature type="compositionally biased region" description="Polar residues" evidence="1">
    <location>
        <begin position="43"/>
        <end position="54"/>
    </location>
</feature>
<feature type="region of interest" description="Disordered" evidence="1">
    <location>
        <begin position="483"/>
        <end position="537"/>
    </location>
</feature>
<dbReference type="OrthoDB" id="331134at2759"/>
<dbReference type="Proteomes" id="UP000028837">
    <property type="component" value="Unassembled WGS sequence"/>
</dbReference>
<dbReference type="AlphaFoldDB" id="A0A086JDR4"/>